<reference evidence="14 15" key="1">
    <citation type="journal article" date="2008" name="PLoS ONE">
        <title>Environmental adaptation: genomic analysis of the piezotolerant and psychrotolerant deep-sea iron reducing bacterium Shewanella piezotolerans WP3.</title>
        <authorList>
            <person name="Wang F."/>
            <person name="Wang J."/>
            <person name="Jian H."/>
            <person name="Zhang B."/>
            <person name="Li S."/>
            <person name="Wang F."/>
            <person name="Zeng X."/>
            <person name="Gao L."/>
            <person name="Bartlett D.H."/>
            <person name="Yu J."/>
            <person name="Hu S."/>
            <person name="Xiao X."/>
        </authorList>
    </citation>
    <scope>NUCLEOTIDE SEQUENCE [LARGE SCALE GENOMIC DNA]</scope>
    <source>
        <strain evidence="15">WP3 / JCM 13877</strain>
    </source>
</reference>
<dbReference type="KEGG" id="swp:swp_3893"/>
<evidence type="ECO:0000256" key="2">
    <source>
        <dbReference type="ARBA" id="ARBA00009696"/>
    </source>
</evidence>
<evidence type="ECO:0000256" key="7">
    <source>
        <dbReference type="ARBA" id="ARBA00022927"/>
    </source>
</evidence>
<comment type="subcellular location">
    <subcellularLocation>
        <location evidence="1">Cell outer membrane</location>
        <topology evidence="1">Lipid-anchor</topology>
    </subcellularLocation>
</comment>
<dbReference type="NCBIfam" id="TIGR00548">
    <property type="entry name" value="lolB"/>
    <property type="match status" value="1"/>
</dbReference>
<evidence type="ECO:0000256" key="10">
    <source>
        <dbReference type="ARBA" id="ARBA00023186"/>
    </source>
</evidence>
<comment type="function">
    <text evidence="13">Plays a critical role in the incorporation of lipoproteins in the outer membrane after they are released by the LolA protein.</text>
</comment>
<dbReference type="STRING" id="225849.swp_3893"/>
<dbReference type="eggNOG" id="COG3017">
    <property type="taxonomic scope" value="Bacteria"/>
</dbReference>
<accession>B8CQV4</accession>
<dbReference type="AlphaFoldDB" id="B8CQV4"/>
<evidence type="ECO:0000256" key="9">
    <source>
        <dbReference type="ARBA" id="ARBA00023139"/>
    </source>
</evidence>
<keyword evidence="7 13" id="KW-0653">Protein transport</keyword>
<evidence type="ECO:0000256" key="13">
    <source>
        <dbReference type="HAMAP-Rule" id="MF_00233"/>
    </source>
</evidence>
<keyword evidence="8 13" id="KW-0472">Membrane</keyword>
<organism evidence="14 15">
    <name type="scientific">Shewanella piezotolerans (strain WP3 / JCM 13877)</name>
    <dbReference type="NCBI Taxonomy" id="225849"/>
    <lineage>
        <taxon>Bacteria</taxon>
        <taxon>Pseudomonadati</taxon>
        <taxon>Pseudomonadota</taxon>
        <taxon>Gammaproteobacteria</taxon>
        <taxon>Alteromonadales</taxon>
        <taxon>Shewanellaceae</taxon>
        <taxon>Shewanella</taxon>
    </lineage>
</organism>
<dbReference type="InterPro" id="IPR004565">
    <property type="entry name" value="OM_lipoprot_LolB"/>
</dbReference>
<evidence type="ECO:0000313" key="15">
    <source>
        <dbReference type="Proteomes" id="UP000000753"/>
    </source>
</evidence>
<dbReference type="Proteomes" id="UP000000753">
    <property type="component" value="Chromosome"/>
</dbReference>
<name>B8CQV4_SHEPW</name>
<dbReference type="HOGENOM" id="CLU_092816_1_0_6"/>
<dbReference type="RefSeq" id="WP_020913912.1">
    <property type="nucleotide sequence ID" value="NC_011566.1"/>
</dbReference>
<gene>
    <name evidence="13" type="primary">lolB</name>
    <name evidence="14" type="ordered locus">swp_3893</name>
</gene>
<dbReference type="SUPFAM" id="SSF89392">
    <property type="entry name" value="Prokaryotic lipoproteins and lipoprotein localization factors"/>
    <property type="match status" value="1"/>
</dbReference>
<dbReference type="GO" id="GO:0009279">
    <property type="term" value="C:cell outer membrane"/>
    <property type="evidence" value="ECO:0007669"/>
    <property type="project" value="UniProtKB-SubCell"/>
</dbReference>
<keyword evidence="12 14" id="KW-0449">Lipoprotein</keyword>
<evidence type="ECO:0000256" key="3">
    <source>
        <dbReference type="ARBA" id="ARBA00011245"/>
    </source>
</evidence>
<proteinExistence type="inferred from homology"/>
<dbReference type="CDD" id="cd16326">
    <property type="entry name" value="LolB"/>
    <property type="match status" value="1"/>
</dbReference>
<evidence type="ECO:0000256" key="4">
    <source>
        <dbReference type="ARBA" id="ARBA00016202"/>
    </source>
</evidence>
<sequence>MNNLSSFTKNTYAWVILSFIFISGCSTTIPDNLVPVSVEQAEQAQAWEMQGKLAVRTADDKFSTNLYWLHTQTSDELTLTTMLGTTVLSLSSTAGDTLLELDGKTYTDTNAQRLLARITGWTIPIDALPLWITGQLSEGDKVMSQDSLNRPIKLINLNQRPAWEVSFKSWQTQSGAELPRLLEINRDDIRLKIQVSKWQALLPEKQIVTNQPNSTANESSL</sequence>
<dbReference type="HAMAP" id="MF_00233">
    <property type="entry name" value="LolB"/>
    <property type="match status" value="1"/>
</dbReference>
<evidence type="ECO:0000256" key="11">
    <source>
        <dbReference type="ARBA" id="ARBA00023237"/>
    </source>
</evidence>
<keyword evidence="10 13" id="KW-0143">Chaperone</keyword>
<dbReference type="OrthoDB" id="9797618at2"/>
<dbReference type="GO" id="GO:0015031">
    <property type="term" value="P:protein transport"/>
    <property type="evidence" value="ECO:0007669"/>
    <property type="project" value="UniProtKB-KW"/>
</dbReference>
<dbReference type="InterPro" id="IPR029046">
    <property type="entry name" value="LolA/LolB/LppX"/>
</dbReference>
<dbReference type="Gene3D" id="2.50.20.10">
    <property type="entry name" value="Lipoprotein localisation LolA/LolB/LppX"/>
    <property type="match status" value="1"/>
</dbReference>
<comment type="subunit">
    <text evidence="3 13">Monomer.</text>
</comment>
<evidence type="ECO:0000313" key="14">
    <source>
        <dbReference type="EMBL" id="ACJ30570.1"/>
    </source>
</evidence>
<keyword evidence="5 13" id="KW-0813">Transport</keyword>
<keyword evidence="6" id="KW-0732">Signal</keyword>
<evidence type="ECO:0000256" key="12">
    <source>
        <dbReference type="ARBA" id="ARBA00023288"/>
    </source>
</evidence>
<evidence type="ECO:0000256" key="8">
    <source>
        <dbReference type="ARBA" id="ARBA00023136"/>
    </source>
</evidence>
<keyword evidence="9" id="KW-0564">Palmitate</keyword>
<dbReference type="EMBL" id="CP000472">
    <property type="protein sequence ID" value="ACJ30570.1"/>
    <property type="molecule type" value="Genomic_DNA"/>
</dbReference>
<evidence type="ECO:0000256" key="1">
    <source>
        <dbReference type="ARBA" id="ARBA00004459"/>
    </source>
</evidence>
<dbReference type="Pfam" id="PF03550">
    <property type="entry name" value="LolB"/>
    <property type="match status" value="1"/>
</dbReference>
<comment type="similarity">
    <text evidence="2 13">Belongs to the LolB family.</text>
</comment>
<dbReference type="GO" id="GO:0044874">
    <property type="term" value="P:lipoprotein localization to outer membrane"/>
    <property type="evidence" value="ECO:0007669"/>
    <property type="project" value="UniProtKB-UniRule"/>
</dbReference>
<keyword evidence="11 13" id="KW-0998">Cell outer membrane</keyword>
<keyword evidence="15" id="KW-1185">Reference proteome</keyword>
<evidence type="ECO:0000256" key="5">
    <source>
        <dbReference type="ARBA" id="ARBA00022448"/>
    </source>
</evidence>
<evidence type="ECO:0000256" key="6">
    <source>
        <dbReference type="ARBA" id="ARBA00022729"/>
    </source>
</evidence>
<protein>
    <recommendedName>
        <fullName evidence="4 13">Outer-membrane lipoprotein LolB</fullName>
    </recommendedName>
</protein>